<keyword evidence="2" id="KW-1185">Reference proteome</keyword>
<evidence type="ECO:0000313" key="1">
    <source>
        <dbReference type="EMBL" id="SDH90306.1"/>
    </source>
</evidence>
<name>A0A1G8G7S3_9FLAO</name>
<dbReference type="RefSeq" id="WP_090410126.1">
    <property type="nucleotide sequence ID" value="NZ_FNDQ01000023.1"/>
</dbReference>
<gene>
    <name evidence="1" type="ORF">SAMN05421818_12333</name>
</gene>
<reference evidence="2" key="1">
    <citation type="submission" date="2016-10" db="EMBL/GenBank/DDBJ databases">
        <authorList>
            <person name="Varghese N."/>
            <person name="Submissions S."/>
        </authorList>
    </citation>
    <scope>NUCLEOTIDE SEQUENCE [LARGE SCALE GENOMIC DNA]</scope>
    <source>
        <strain evidence="2">DSM 23313</strain>
    </source>
</reference>
<dbReference type="Pfam" id="PF16119">
    <property type="entry name" value="DUF4835"/>
    <property type="match status" value="1"/>
</dbReference>
<evidence type="ECO:0000313" key="2">
    <source>
        <dbReference type="Proteomes" id="UP000243588"/>
    </source>
</evidence>
<organism evidence="1 2">
    <name type="scientific">Myroides phaeus</name>
    <dbReference type="NCBI Taxonomy" id="702745"/>
    <lineage>
        <taxon>Bacteria</taxon>
        <taxon>Pseudomonadati</taxon>
        <taxon>Bacteroidota</taxon>
        <taxon>Flavobacteriia</taxon>
        <taxon>Flavobacteriales</taxon>
        <taxon>Flavobacteriaceae</taxon>
        <taxon>Myroides</taxon>
    </lineage>
</organism>
<dbReference type="EMBL" id="FNDQ01000023">
    <property type="protein sequence ID" value="SDH90306.1"/>
    <property type="molecule type" value="Genomic_DNA"/>
</dbReference>
<protein>
    <recommendedName>
        <fullName evidence="3">DUF4835 domain-containing protein</fullName>
    </recommendedName>
</protein>
<dbReference type="InterPro" id="IPR032274">
    <property type="entry name" value="DUF4835"/>
</dbReference>
<dbReference type="STRING" id="702745.SAMN05421818_12333"/>
<proteinExistence type="predicted"/>
<dbReference type="AlphaFoldDB" id="A0A1G8G7S3"/>
<dbReference type="Proteomes" id="UP000243588">
    <property type="component" value="Unassembled WGS sequence"/>
</dbReference>
<accession>A0A1G8G7S3</accession>
<sequence length="294" mass="33383">MHKLIWFVGLFFTVCINYGQELNANVTVNHSQVGNSNQAYFKTLEKSLKEFINNTSWTSKKFAPSERIDCSFFLTVNTYGNNTVSGSLQVQSSRPIYNSTYSSTVFSFNDKDITFNYIEFEPLYYNTNSFDSNLTSLIAYYVNMILGLDSETFSKGSGSNYFQTALSINSIAQQSGYRGWKQADGTNNRYYLVNDIVAGTGLPFREALYMYHRLGMDIMASNVEQGREGIFNALLELEKIHKSKPNSFLVRVFLDAKSDELVNIYSGVTDKNKKRVVELLNRIAPLSSSKWNSL</sequence>
<evidence type="ECO:0008006" key="3">
    <source>
        <dbReference type="Google" id="ProtNLM"/>
    </source>
</evidence>